<feature type="domain" description="Purple acid phosphatase N-terminal" evidence="4">
    <location>
        <begin position="228"/>
        <end position="329"/>
    </location>
</feature>
<feature type="domain" description="Calcineurin-like phosphoesterase" evidence="3">
    <location>
        <begin position="341"/>
        <end position="519"/>
    </location>
</feature>
<keyword evidence="1 2" id="KW-0732">Signal</keyword>
<sequence>MWLCRLFFTSLLALLSCYFPLPGLAHDGLSVHDAASRLLERLRSSDTPPALGSKDTGALLRLLQPDERRAFAENHVYFRSSQPVEVQLAFDVKVEQEAFWLKEAGFAPGRKVAQYAGRGFRVWKKSYPAGEVRLGVNSFSGRGFHYLVGLRPLTQGSPVTISESYPAGLQLVECAPGQRPYRDIEYALESCPAGLSGTQIVQVASESRRDARVLDVLRSTVFPAGDFPDQLVMTWAGDPQTTQSLQWRSSEQANWGKVRLERLDDDGRVLETRTLNAERSLLVDDDLVNDTRVARYSQALSALKPGTKYRYSIGRSDGSGWARPGEFSTAPAQPESFSFVYMGDAQNGLDQWGKLAVTAVREEPEARFYIMAGDLVDRGNERDDWDNLFGYGAQMFGHRPLVPVIGNHEVHGGNPDLYLKLFDLPKNGPAGIAPERAYHFTYGNALFVILDSNLEPASQAEWLDQVLAQSDAKWKFAVYHHPAYSAKPERSHKGVRKHWVPIFDRHKVDVVMQGHDHSYLRTFPLKDGKQVSEGEGTVYVLSVSGTKMYEQAPGDYAEFTLENTATYQTLDIRIEQDRLIYHAYDGNARLVDSFEIRKDTGR</sequence>
<evidence type="ECO:0000256" key="1">
    <source>
        <dbReference type="ARBA" id="ARBA00022729"/>
    </source>
</evidence>
<dbReference type="Gene3D" id="3.60.21.10">
    <property type="match status" value="1"/>
</dbReference>
<dbReference type="SUPFAM" id="SSF49363">
    <property type="entry name" value="Purple acid phosphatase, N-terminal domain"/>
    <property type="match status" value="1"/>
</dbReference>
<dbReference type="InterPro" id="IPR029052">
    <property type="entry name" value="Metallo-depent_PP-like"/>
</dbReference>
<evidence type="ECO:0000259" key="3">
    <source>
        <dbReference type="Pfam" id="PF00149"/>
    </source>
</evidence>
<evidence type="ECO:0000259" key="4">
    <source>
        <dbReference type="Pfam" id="PF16656"/>
    </source>
</evidence>
<dbReference type="InterPro" id="IPR015914">
    <property type="entry name" value="PAPs_N"/>
</dbReference>
<dbReference type="InterPro" id="IPR039331">
    <property type="entry name" value="PAPs-like"/>
</dbReference>
<dbReference type="InterPro" id="IPR008963">
    <property type="entry name" value="Purple_acid_Pase-like_N"/>
</dbReference>
<dbReference type="SUPFAM" id="SSF56300">
    <property type="entry name" value="Metallo-dependent phosphatases"/>
    <property type="match status" value="1"/>
</dbReference>
<dbReference type="EMBL" id="BSYJ01000002">
    <property type="protein sequence ID" value="GMG86926.1"/>
    <property type="molecule type" value="Genomic_DNA"/>
</dbReference>
<name>A0ABQ6LY08_9GAMM</name>
<keyword evidence="6" id="KW-1185">Reference proteome</keyword>
<evidence type="ECO:0000256" key="2">
    <source>
        <dbReference type="SAM" id="SignalP"/>
    </source>
</evidence>
<comment type="caution">
    <text evidence="5">The sequence shown here is derived from an EMBL/GenBank/DDBJ whole genome shotgun (WGS) entry which is preliminary data.</text>
</comment>
<feature type="chain" id="PRO_5045711070" description="Alkaline phosphatase" evidence="2">
    <location>
        <begin position="26"/>
        <end position="602"/>
    </location>
</feature>
<dbReference type="Pfam" id="PF00149">
    <property type="entry name" value="Metallophos"/>
    <property type="match status" value="1"/>
</dbReference>
<reference evidence="5 6" key="1">
    <citation type="submission" date="2023-04" db="EMBL/GenBank/DDBJ databases">
        <title>Marinobulbifer ophiurae gen. nov., sp. Nov., isolate from tissue of brittle star Ophioplocus japonicus.</title>
        <authorList>
            <person name="Kawano K."/>
            <person name="Sawayama S."/>
            <person name="Nakagawa S."/>
        </authorList>
    </citation>
    <scope>NUCLEOTIDE SEQUENCE [LARGE SCALE GENOMIC DNA]</scope>
    <source>
        <strain evidence="5 6">NKW57</strain>
    </source>
</reference>
<evidence type="ECO:0000313" key="6">
    <source>
        <dbReference type="Proteomes" id="UP001224392"/>
    </source>
</evidence>
<proteinExistence type="predicted"/>
<dbReference type="Gene3D" id="2.60.40.380">
    <property type="entry name" value="Purple acid phosphatase-like, N-terminal"/>
    <property type="match status" value="1"/>
</dbReference>
<dbReference type="Proteomes" id="UP001224392">
    <property type="component" value="Unassembled WGS sequence"/>
</dbReference>
<dbReference type="PANTHER" id="PTHR22953:SF153">
    <property type="entry name" value="PURPLE ACID PHOSPHATASE"/>
    <property type="match status" value="1"/>
</dbReference>
<evidence type="ECO:0008006" key="7">
    <source>
        <dbReference type="Google" id="ProtNLM"/>
    </source>
</evidence>
<protein>
    <recommendedName>
        <fullName evidence="7">Alkaline phosphatase</fullName>
    </recommendedName>
</protein>
<dbReference type="RefSeq" id="WP_285763549.1">
    <property type="nucleotide sequence ID" value="NZ_BSYJ01000002.1"/>
</dbReference>
<evidence type="ECO:0000313" key="5">
    <source>
        <dbReference type="EMBL" id="GMG86926.1"/>
    </source>
</evidence>
<dbReference type="Pfam" id="PF16656">
    <property type="entry name" value="Pur_ac_phosph_N"/>
    <property type="match status" value="1"/>
</dbReference>
<dbReference type="InterPro" id="IPR004843">
    <property type="entry name" value="Calcineurin-like_PHP"/>
</dbReference>
<accession>A0ABQ6LY08</accession>
<gene>
    <name evidence="5" type="ORF">MNKW57_12470</name>
</gene>
<dbReference type="PANTHER" id="PTHR22953">
    <property type="entry name" value="ACID PHOSPHATASE RELATED"/>
    <property type="match status" value="1"/>
</dbReference>
<dbReference type="PROSITE" id="PS51257">
    <property type="entry name" value="PROKAR_LIPOPROTEIN"/>
    <property type="match status" value="1"/>
</dbReference>
<organism evidence="5 6">
    <name type="scientific">Biformimicrobium ophioploci</name>
    <dbReference type="NCBI Taxonomy" id="3036711"/>
    <lineage>
        <taxon>Bacteria</taxon>
        <taxon>Pseudomonadati</taxon>
        <taxon>Pseudomonadota</taxon>
        <taxon>Gammaproteobacteria</taxon>
        <taxon>Cellvibrionales</taxon>
        <taxon>Microbulbiferaceae</taxon>
        <taxon>Biformimicrobium</taxon>
    </lineage>
</organism>
<feature type="signal peptide" evidence="2">
    <location>
        <begin position="1"/>
        <end position="25"/>
    </location>
</feature>